<evidence type="ECO:0000313" key="11">
    <source>
        <dbReference type="Proteomes" id="UP000826725"/>
    </source>
</evidence>
<keyword evidence="8" id="KW-0472">Membrane</keyword>
<protein>
    <submittedName>
        <fullName evidence="10">ATP-binding protein</fullName>
    </submittedName>
</protein>
<dbReference type="PROSITE" id="PS50893">
    <property type="entry name" value="ABC_TRANSPORTER_2"/>
    <property type="match status" value="1"/>
</dbReference>
<keyword evidence="5" id="KW-0547">Nucleotide-binding</keyword>
<dbReference type="GO" id="GO:0016887">
    <property type="term" value="F:ATP hydrolysis activity"/>
    <property type="evidence" value="ECO:0007669"/>
    <property type="project" value="InterPro"/>
</dbReference>
<dbReference type="AlphaFoldDB" id="A0A8D5FMG3"/>
<evidence type="ECO:0000256" key="2">
    <source>
        <dbReference type="ARBA" id="ARBA00005417"/>
    </source>
</evidence>
<comment type="subcellular location">
    <subcellularLocation>
        <location evidence="1">Cell membrane</location>
        <topology evidence="1">Peripheral membrane protein</topology>
    </subcellularLocation>
</comment>
<keyword evidence="11" id="KW-1185">Reference proteome</keyword>
<dbReference type="SMART" id="SM00382">
    <property type="entry name" value="AAA"/>
    <property type="match status" value="1"/>
</dbReference>
<dbReference type="PANTHER" id="PTHR43166:SF9">
    <property type="entry name" value="GLUTAMATE_ASPARTATE IMPORT ATP-BINDING PROTEIN GLTL"/>
    <property type="match status" value="1"/>
</dbReference>
<dbReference type="RefSeq" id="WP_228854187.1">
    <property type="nucleotide sequence ID" value="NZ_AP024086.1"/>
</dbReference>
<dbReference type="PROSITE" id="PS00211">
    <property type="entry name" value="ABC_TRANSPORTER_1"/>
    <property type="match status" value="1"/>
</dbReference>
<keyword evidence="4" id="KW-1003">Cell membrane</keyword>
<dbReference type="InterPro" id="IPR017871">
    <property type="entry name" value="ABC_transporter-like_CS"/>
</dbReference>
<feature type="domain" description="ABC transporter" evidence="9">
    <location>
        <begin position="8"/>
        <end position="243"/>
    </location>
</feature>
<dbReference type="InterPro" id="IPR003593">
    <property type="entry name" value="AAA+_ATPase"/>
</dbReference>
<evidence type="ECO:0000256" key="3">
    <source>
        <dbReference type="ARBA" id="ARBA00022448"/>
    </source>
</evidence>
<dbReference type="EMBL" id="AP024086">
    <property type="protein sequence ID" value="BCL61763.1"/>
    <property type="molecule type" value="Genomic_DNA"/>
</dbReference>
<dbReference type="InterPro" id="IPR050086">
    <property type="entry name" value="MetN_ABC_transporter-like"/>
</dbReference>
<evidence type="ECO:0000313" key="10">
    <source>
        <dbReference type="EMBL" id="BCL61763.1"/>
    </source>
</evidence>
<reference evidence="10" key="1">
    <citation type="submission" date="2020-09" db="EMBL/GenBank/DDBJ databases">
        <title>Desulfogranum mesoprofundum gen. nov., sp. nov., a novel mesophilic, sulfate-reducing chemolithoautotroph isolated from a deep-sea hydrothermal vent chimney in the Suiyo Seamount.</title>
        <authorList>
            <person name="Hashimoto Y."/>
            <person name="Nakagawa S."/>
        </authorList>
    </citation>
    <scope>NUCLEOTIDE SEQUENCE</scope>
    <source>
        <strain evidence="10">KT2</strain>
    </source>
</reference>
<evidence type="ECO:0000259" key="9">
    <source>
        <dbReference type="PROSITE" id="PS50893"/>
    </source>
</evidence>
<dbReference type="PANTHER" id="PTHR43166">
    <property type="entry name" value="AMINO ACID IMPORT ATP-BINDING PROTEIN"/>
    <property type="match status" value="1"/>
</dbReference>
<evidence type="ECO:0000256" key="8">
    <source>
        <dbReference type="ARBA" id="ARBA00023136"/>
    </source>
</evidence>
<dbReference type="GO" id="GO:0005524">
    <property type="term" value="F:ATP binding"/>
    <property type="evidence" value="ECO:0007669"/>
    <property type="project" value="UniProtKB-KW"/>
</dbReference>
<dbReference type="InterPro" id="IPR003439">
    <property type="entry name" value="ABC_transporter-like_ATP-bd"/>
</dbReference>
<dbReference type="KEGG" id="dbk:DGMP_24560"/>
<keyword evidence="6 10" id="KW-0067">ATP-binding</keyword>
<proteinExistence type="inferred from homology"/>
<dbReference type="InterPro" id="IPR030679">
    <property type="entry name" value="ABC_ATPase_HisP-typ"/>
</dbReference>
<sequence>MNENSPILRVENITKSFADNTILNQVSFQLEKGEIKVLIGPSGGGKSTLLQCVNCLVIPDSGRIFLEGKQVDFSRRQDLYLLRQQVGMIFQDFNLFDHLTALDNITIALRKVKKKSRIEAEQRARQELEQVGLADKEDLYPAQLSGGQKQRVAIARALAMDPKILMLDEPTSALDPELIGEVIAVIKQLAARGMTMIMATHQISLISTLADEILFMEKGSIAEHGAPEILLGAGNNSKTRGFCNRLDELSGVEK</sequence>
<dbReference type="PIRSF" id="PIRSF039085">
    <property type="entry name" value="ABC_ATPase_HisP"/>
    <property type="match status" value="1"/>
</dbReference>
<dbReference type="Proteomes" id="UP000826725">
    <property type="component" value="Chromosome"/>
</dbReference>
<evidence type="ECO:0000256" key="1">
    <source>
        <dbReference type="ARBA" id="ARBA00004202"/>
    </source>
</evidence>
<keyword evidence="3" id="KW-0813">Transport</keyword>
<comment type="similarity">
    <text evidence="2">Belongs to the ABC transporter superfamily.</text>
</comment>
<accession>A0A8D5FMG3</accession>
<gene>
    <name evidence="10" type="ORF">DGMP_24560</name>
</gene>
<dbReference type="GO" id="GO:0005886">
    <property type="term" value="C:plasma membrane"/>
    <property type="evidence" value="ECO:0007669"/>
    <property type="project" value="UniProtKB-SubCell"/>
</dbReference>
<evidence type="ECO:0000256" key="5">
    <source>
        <dbReference type="ARBA" id="ARBA00022741"/>
    </source>
</evidence>
<organism evidence="10 11">
    <name type="scientific">Desulfomarina profundi</name>
    <dbReference type="NCBI Taxonomy" id="2772557"/>
    <lineage>
        <taxon>Bacteria</taxon>
        <taxon>Pseudomonadati</taxon>
        <taxon>Thermodesulfobacteriota</taxon>
        <taxon>Desulfobulbia</taxon>
        <taxon>Desulfobulbales</taxon>
        <taxon>Desulfobulbaceae</taxon>
        <taxon>Desulfomarina</taxon>
    </lineage>
</organism>
<dbReference type="Pfam" id="PF00005">
    <property type="entry name" value="ABC_tran"/>
    <property type="match status" value="1"/>
</dbReference>
<evidence type="ECO:0000256" key="4">
    <source>
        <dbReference type="ARBA" id="ARBA00022475"/>
    </source>
</evidence>
<evidence type="ECO:0000256" key="6">
    <source>
        <dbReference type="ARBA" id="ARBA00022840"/>
    </source>
</evidence>
<evidence type="ECO:0000256" key="7">
    <source>
        <dbReference type="ARBA" id="ARBA00022970"/>
    </source>
</evidence>
<keyword evidence="7" id="KW-0029">Amino-acid transport</keyword>
<name>A0A8D5FMG3_9BACT</name>